<evidence type="ECO:0000313" key="3">
    <source>
        <dbReference type="Proteomes" id="UP001345827"/>
    </source>
</evidence>
<feature type="region of interest" description="Disordered" evidence="1">
    <location>
        <begin position="27"/>
        <end position="91"/>
    </location>
</feature>
<protein>
    <submittedName>
        <fullName evidence="2">Uncharacterized protein</fullName>
    </submittedName>
</protein>
<organism evidence="2 3">
    <name type="scientific">Vermiconidia calcicola</name>
    <dbReference type="NCBI Taxonomy" id="1690605"/>
    <lineage>
        <taxon>Eukaryota</taxon>
        <taxon>Fungi</taxon>
        <taxon>Dikarya</taxon>
        <taxon>Ascomycota</taxon>
        <taxon>Pezizomycotina</taxon>
        <taxon>Dothideomycetes</taxon>
        <taxon>Dothideomycetidae</taxon>
        <taxon>Mycosphaerellales</taxon>
        <taxon>Extremaceae</taxon>
        <taxon>Vermiconidia</taxon>
    </lineage>
</organism>
<accession>A0AAV9QJV2</accession>
<keyword evidence="3" id="KW-1185">Reference proteome</keyword>
<sequence length="277" mass="31471">MDNSSDSDSKWRLLPYPIDPETMDAYRQAVARGFPHGPYGLRWPPTSGEHQSDDANDANDSSTEQGDDASTENTRPRRRFQLPDQSLTPTTPSEARFAARFNLYRDTIVQFGARDPWMQLHTAALARAEATIKTILTRLCYVAAVKNTAAPEIHARQALIRTHGRAAFANVQPHVLINHVEWIRFIGRFPTLVSQVMKHVKWVELLSGEYRKAEPVWALFWDRVEAGRDFGGDVMDQMAAMHKKRTFLQGKIVDGEAVLAILFSQEPMWLRWQVSGL</sequence>
<evidence type="ECO:0000256" key="1">
    <source>
        <dbReference type="SAM" id="MobiDB-lite"/>
    </source>
</evidence>
<proteinExistence type="predicted"/>
<reference evidence="2 3" key="1">
    <citation type="submission" date="2023-06" db="EMBL/GenBank/DDBJ databases">
        <title>Black Yeasts Isolated from many extreme environments.</title>
        <authorList>
            <person name="Coleine C."/>
            <person name="Stajich J.E."/>
            <person name="Selbmann L."/>
        </authorList>
    </citation>
    <scope>NUCLEOTIDE SEQUENCE [LARGE SCALE GENOMIC DNA]</scope>
    <source>
        <strain evidence="2 3">CCFEE 5887</strain>
    </source>
</reference>
<dbReference type="AlphaFoldDB" id="A0AAV9QJV2"/>
<name>A0AAV9QJV2_9PEZI</name>
<dbReference type="EMBL" id="JAXLQG010000003">
    <property type="protein sequence ID" value="KAK5542235.1"/>
    <property type="molecule type" value="Genomic_DNA"/>
</dbReference>
<comment type="caution">
    <text evidence="2">The sequence shown here is derived from an EMBL/GenBank/DDBJ whole genome shotgun (WGS) entry which is preliminary data.</text>
</comment>
<gene>
    <name evidence="2" type="ORF">LTR25_002120</name>
</gene>
<evidence type="ECO:0000313" key="2">
    <source>
        <dbReference type="EMBL" id="KAK5542235.1"/>
    </source>
</evidence>
<dbReference type="Proteomes" id="UP001345827">
    <property type="component" value="Unassembled WGS sequence"/>
</dbReference>